<evidence type="ECO:0000313" key="3">
    <source>
        <dbReference type="Proteomes" id="UP000717585"/>
    </source>
</evidence>
<evidence type="ECO:0000256" key="1">
    <source>
        <dbReference type="SAM" id="MobiDB-lite"/>
    </source>
</evidence>
<protein>
    <submittedName>
        <fullName evidence="2">Uncharacterized protein</fullName>
    </submittedName>
</protein>
<dbReference type="SUPFAM" id="SSF82171">
    <property type="entry name" value="DPP6 N-terminal domain-like"/>
    <property type="match status" value="1"/>
</dbReference>
<sequence length="572" mass="61167">MNSTMTNKASSMNRALLDSVVSKYNVVRDWVETLRHQENDIFLPSATLRKPWDYTKFQTINGTTYLICALETQLRVFRCYFQFQQIHPTAMYQAWAITTESPVGSAVLVGSAEGPTRIVVGPPHDACHMPVCVYGLFSGKLELRVAGGGDVIDLAPVGSDSVILYSDSVVHLDTRTLEQTVVTPVESQSTPAVAGSARWLALLSTSFTATDTSDQAPLPAATAIRATVAGSVDSLIGVRRPAAVTVAIHSGPTRLASYSLEGPSGGMWWSRTGLLLAVAHQDARVVSIIRASSSPAVACRLTRGGSRTPLLGAAFSPDDRFVALLTAKGTVRVYAIDFDGEGTAGTHATVPVPDYLPEYMKSGPARDTNIPTVGPLVEYKIDIGTNLDTTTITAQSATMFFSYPTSDSEPQLDSPMLSVVWPCGILRSWLVSVTPHQVDSFGATRLVGKVDLLHGFDLRGALPDPAPESHRVVPTTAMAETVLGPWAGAADIGVISVSDDRILKQPTHLCGLPQDAGSVGTHNKLAALIQAAMDIDVTEYYPDDAARRGQVEESVEEVEDGEQVEDEATEDD</sequence>
<dbReference type="SUPFAM" id="SSF51004">
    <property type="entry name" value="C-terminal (heme d1) domain of cytochrome cd1-nitrite reductase"/>
    <property type="match status" value="1"/>
</dbReference>
<gene>
    <name evidence="2" type="ORF">J8273_7796</name>
</gene>
<dbReference type="InterPro" id="IPR011048">
    <property type="entry name" value="Haem_d1_sf"/>
</dbReference>
<dbReference type="EMBL" id="JAHDYR010000064">
    <property type="protein sequence ID" value="KAG9390445.1"/>
    <property type="molecule type" value="Genomic_DNA"/>
</dbReference>
<reference evidence="2" key="1">
    <citation type="submission" date="2021-05" db="EMBL/GenBank/DDBJ databases">
        <title>A free-living protist that lacks canonical eukaryotic 1 DNA replication and segregation systems.</title>
        <authorList>
            <person name="Salas-Leiva D.E."/>
            <person name="Tromer E.C."/>
            <person name="Curtis B.A."/>
            <person name="Jerlstrom-Hultqvist J."/>
            <person name="Kolisko M."/>
            <person name="Yi Z."/>
            <person name="Salas-Leiva J.S."/>
            <person name="Gallot-Lavallee L."/>
            <person name="Kops G.J.P.L."/>
            <person name="Archibald J.M."/>
            <person name="Simpson A.G.B."/>
            <person name="Roger A.J."/>
        </authorList>
    </citation>
    <scope>NUCLEOTIDE SEQUENCE</scope>
    <source>
        <strain evidence="2">BICM</strain>
    </source>
</reference>
<dbReference type="AlphaFoldDB" id="A0A8J6E790"/>
<accession>A0A8J6E790</accession>
<dbReference type="OrthoDB" id="25778at2759"/>
<keyword evidence="3" id="KW-1185">Reference proteome</keyword>
<feature type="region of interest" description="Disordered" evidence="1">
    <location>
        <begin position="544"/>
        <end position="572"/>
    </location>
</feature>
<proteinExistence type="predicted"/>
<feature type="compositionally biased region" description="Acidic residues" evidence="1">
    <location>
        <begin position="553"/>
        <end position="572"/>
    </location>
</feature>
<organism evidence="2 3">
    <name type="scientific">Carpediemonas membranifera</name>
    <dbReference type="NCBI Taxonomy" id="201153"/>
    <lineage>
        <taxon>Eukaryota</taxon>
        <taxon>Metamonada</taxon>
        <taxon>Carpediemonas-like organisms</taxon>
        <taxon>Carpediemonas</taxon>
    </lineage>
</organism>
<dbReference type="Proteomes" id="UP000717585">
    <property type="component" value="Unassembled WGS sequence"/>
</dbReference>
<comment type="caution">
    <text evidence="2">The sequence shown here is derived from an EMBL/GenBank/DDBJ whole genome shotgun (WGS) entry which is preliminary data.</text>
</comment>
<evidence type="ECO:0000313" key="2">
    <source>
        <dbReference type="EMBL" id="KAG9390445.1"/>
    </source>
</evidence>
<name>A0A8J6E790_9EUKA</name>